<evidence type="ECO:0000259" key="1">
    <source>
        <dbReference type="Pfam" id="PF07051"/>
    </source>
</evidence>
<dbReference type="Ensembl" id="ENSUAMT00000020910.1">
    <property type="protein sequence ID" value="ENSUAMP00000018692.1"/>
    <property type="gene ID" value="ENSUAMG00000014818.1"/>
</dbReference>
<dbReference type="Proteomes" id="UP000291022">
    <property type="component" value="Unassembled WGS sequence"/>
</dbReference>
<feature type="domain" description="OCIA" evidence="1">
    <location>
        <begin position="33"/>
        <end position="62"/>
    </location>
</feature>
<evidence type="ECO:0000313" key="3">
    <source>
        <dbReference type="Proteomes" id="UP000291022"/>
    </source>
</evidence>
<dbReference type="PANTHER" id="PTHR13336:SF2">
    <property type="entry name" value="OCIA DOMAIN-CONTAINING PROTEIN 2"/>
    <property type="match status" value="1"/>
</dbReference>
<keyword evidence="3" id="KW-1185">Reference proteome</keyword>
<dbReference type="AlphaFoldDB" id="A0A452RIC5"/>
<proteinExistence type="predicted"/>
<dbReference type="Pfam" id="PF07051">
    <property type="entry name" value="OCIA"/>
    <property type="match status" value="1"/>
</dbReference>
<reference evidence="3" key="1">
    <citation type="submission" date="2016-06" db="EMBL/GenBank/DDBJ databases">
        <title>De novo assembly and RNA-Seq shows season-dependent expression and editing in black bear kidneys.</title>
        <authorList>
            <person name="Korstanje R."/>
            <person name="Srivastava A."/>
            <person name="Sarsani V.K."/>
            <person name="Sheehan S.M."/>
            <person name="Seger R.L."/>
            <person name="Barter M.E."/>
            <person name="Lindqvist C."/>
            <person name="Brody L.C."/>
            <person name="Mullikin J.C."/>
        </authorList>
    </citation>
    <scope>NUCLEOTIDE SEQUENCE [LARGE SCALE GENOMIC DNA]</scope>
</reference>
<evidence type="ECO:0000313" key="2">
    <source>
        <dbReference type="Ensembl" id="ENSUAMP00000018692.1"/>
    </source>
</evidence>
<reference evidence="2" key="3">
    <citation type="submission" date="2025-09" db="UniProtKB">
        <authorList>
            <consortium name="Ensembl"/>
        </authorList>
    </citation>
    <scope>IDENTIFICATION</scope>
</reference>
<organism evidence="2 3">
    <name type="scientific">Ursus americanus</name>
    <name type="common">American black bear</name>
    <name type="synonym">Euarctos americanus</name>
    <dbReference type="NCBI Taxonomy" id="9643"/>
    <lineage>
        <taxon>Eukaryota</taxon>
        <taxon>Metazoa</taxon>
        <taxon>Chordata</taxon>
        <taxon>Craniata</taxon>
        <taxon>Vertebrata</taxon>
        <taxon>Euteleostomi</taxon>
        <taxon>Mammalia</taxon>
        <taxon>Eutheria</taxon>
        <taxon>Laurasiatheria</taxon>
        <taxon>Carnivora</taxon>
        <taxon>Caniformia</taxon>
        <taxon>Ursidae</taxon>
        <taxon>Ursus</taxon>
    </lineage>
</organism>
<protein>
    <recommendedName>
        <fullName evidence="1">OCIA domain-containing protein</fullName>
    </recommendedName>
</protein>
<sequence length="101" mass="11156">TWGFILFHSLYIDLLRTRKTQSSVQPETSFPARRAVAGLLGFALGKASYIRVCQSKFHSVEDQLRGAGFGPGHNRHCLLTCEECKIKHGLHEKGSSQPSAS</sequence>
<dbReference type="GO" id="GO:0005743">
    <property type="term" value="C:mitochondrial inner membrane"/>
    <property type="evidence" value="ECO:0007669"/>
    <property type="project" value="TreeGrafter"/>
</dbReference>
<dbReference type="InterPro" id="IPR040187">
    <property type="entry name" value="OCAD1/2"/>
</dbReference>
<name>A0A452RIC5_URSAM</name>
<dbReference type="InterPro" id="IPR009764">
    <property type="entry name" value="OCIA_dom"/>
</dbReference>
<dbReference type="GeneTree" id="ENSGT01000000216903"/>
<reference evidence="2" key="2">
    <citation type="submission" date="2025-08" db="UniProtKB">
        <authorList>
            <consortium name="Ensembl"/>
        </authorList>
    </citation>
    <scope>IDENTIFICATION</scope>
</reference>
<dbReference type="PANTHER" id="PTHR13336">
    <property type="entry name" value="OVARIAN CARCINOMA IMMUNOREACTIVE ANTIGEN"/>
    <property type="match status" value="1"/>
</dbReference>
<accession>A0A452RIC5</accession>
<dbReference type="STRING" id="9643.ENSUAMP00000018692"/>
<dbReference type="OMA" id="CFAIGRM"/>